<dbReference type="GO" id="GO:0016491">
    <property type="term" value="F:oxidoreductase activity"/>
    <property type="evidence" value="ECO:0007669"/>
    <property type="project" value="UniProtKB-KW"/>
</dbReference>
<dbReference type="InterPro" id="IPR036188">
    <property type="entry name" value="FAD/NAD-bd_sf"/>
</dbReference>
<organism evidence="3 4">
    <name type="scientific">Lutimonas vermicola</name>
    <dbReference type="NCBI Taxonomy" id="414288"/>
    <lineage>
        <taxon>Bacteria</taxon>
        <taxon>Pseudomonadati</taxon>
        <taxon>Bacteroidota</taxon>
        <taxon>Flavobacteriia</taxon>
        <taxon>Flavobacteriales</taxon>
        <taxon>Flavobacteriaceae</taxon>
        <taxon>Lutimonas</taxon>
    </lineage>
</organism>
<dbReference type="SUPFAM" id="SSF54373">
    <property type="entry name" value="FAD-linked reductases, C-terminal domain"/>
    <property type="match status" value="1"/>
</dbReference>
<comment type="caution">
    <text evidence="3">The sequence shown here is derived from an EMBL/GenBank/DDBJ whole genome shotgun (WGS) entry which is preliminary data.</text>
</comment>
<dbReference type="Gene3D" id="3.90.660.10">
    <property type="match status" value="1"/>
</dbReference>
<keyword evidence="3" id="KW-0560">Oxidoreductase</keyword>
<dbReference type="EMBL" id="JBCDNA010000001">
    <property type="protein sequence ID" value="MEL4454886.1"/>
    <property type="molecule type" value="Genomic_DNA"/>
</dbReference>
<comment type="similarity">
    <text evidence="1">Belongs to the flavin monoamine oxidase family.</text>
</comment>
<evidence type="ECO:0000256" key="1">
    <source>
        <dbReference type="ARBA" id="ARBA00005995"/>
    </source>
</evidence>
<dbReference type="PANTHER" id="PTHR43563:SF1">
    <property type="entry name" value="AMINE OXIDASE [FLAVIN-CONTAINING] B"/>
    <property type="match status" value="1"/>
</dbReference>
<evidence type="ECO:0000313" key="3">
    <source>
        <dbReference type="EMBL" id="MEL4454886.1"/>
    </source>
</evidence>
<reference evidence="3 4" key="1">
    <citation type="submission" date="2024-04" db="EMBL/GenBank/DDBJ databases">
        <title>whole genome sequencing of Lutimonas vermicola strain IMCC1616.</title>
        <authorList>
            <person name="Bae S.S."/>
        </authorList>
    </citation>
    <scope>NUCLEOTIDE SEQUENCE [LARGE SCALE GENOMIC DNA]</scope>
    <source>
        <strain evidence="3 4">IMCC1616</strain>
    </source>
</reference>
<dbReference type="Gene3D" id="3.50.50.60">
    <property type="entry name" value="FAD/NAD(P)-binding domain"/>
    <property type="match status" value="2"/>
</dbReference>
<proteinExistence type="inferred from homology"/>
<dbReference type="Proteomes" id="UP001474120">
    <property type="component" value="Unassembled WGS sequence"/>
</dbReference>
<feature type="domain" description="Amine oxidase" evidence="2">
    <location>
        <begin position="15"/>
        <end position="82"/>
    </location>
</feature>
<sequence length="356" mass="40647">MKHTEADILIIGAGLSGLSLAHYLREHKVSTIVLEGRPRIGGRILTTYKNETPLELGATWLSLQHTELRQLLKQLNLETFEQELGKTAFFEPNASNPHQVVALPHNQEPSFRIKGGSSSLIRALQDSLDSNQIKLDHRVSKIIEEPDALRVLTRQENFKAKAVISTLPPFLFTSSIDMQPALPQHFTDISSRTHTWMGESIKIGLSYAQPFWKEDGLSGTIFSNPGPIPEMYDHSNFENSRFALKGFLNGACFSLSKEERLEMVLNQLEKYYGSKVRAYMNYQEMAWQNEVFTYAPYKEHIFPHQNNGHEAFRQPYLTNRLFISGSETSRHFPGYMEGAVRSSLRVLHQLKTFQHI</sequence>
<name>A0ABU9L0J3_9FLAO</name>
<dbReference type="InterPro" id="IPR002937">
    <property type="entry name" value="Amino_oxidase"/>
</dbReference>
<feature type="domain" description="Amine oxidase" evidence="2">
    <location>
        <begin position="106"/>
        <end position="346"/>
    </location>
</feature>
<dbReference type="RefSeq" id="WP_342158588.1">
    <property type="nucleotide sequence ID" value="NZ_JBCDNA010000001.1"/>
</dbReference>
<dbReference type="Pfam" id="PF01593">
    <property type="entry name" value="Amino_oxidase"/>
    <property type="match status" value="2"/>
</dbReference>
<keyword evidence="4" id="KW-1185">Reference proteome</keyword>
<evidence type="ECO:0000313" key="4">
    <source>
        <dbReference type="Proteomes" id="UP001474120"/>
    </source>
</evidence>
<protein>
    <submittedName>
        <fullName evidence="3">NAD(P)/FAD-dependent oxidoreductase</fullName>
        <ecNumber evidence="3">1.-.-.-</ecNumber>
    </submittedName>
</protein>
<dbReference type="EC" id="1.-.-.-" evidence="3"/>
<accession>A0ABU9L0J3</accession>
<dbReference type="InterPro" id="IPR050703">
    <property type="entry name" value="Flavin_MAO"/>
</dbReference>
<dbReference type="SUPFAM" id="SSF51905">
    <property type="entry name" value="FAD/NAD(P)-binding domain"/>
    <property type="match status" value="1"/>
</dbReference>
<evidence type="ECO:0000259" key="2">
    <source>
        <dbReference type="Pfam" id="PF01593"/>
    </source>
</evidence>
<gene>
    <name evidence="3" type="ORF">AABB81_03200</name>
</gene>
<dbReference type="PANTHER" id="PTHR43563">
    <property type="entry name" value="AMINE OXIDASE"/>
    <property type="match status" value="1"/>
</dbReference>
<dbReference type="PRINTS" id="PR00420">
    <property type="entry name" value="RNGMNOXGNASE"/>
</dbReference>